<protein>
    <submittedName>
        <fullName evidence="2">Unannotated protein</fullName>
    </submittedName>
</protein>
<reference evidence="2" key="1">
    <citation type="submission" date="2020-05" db="EMBL/GenBank/DDBJ databases">
        <authorList>
            <person name="Chiriac C."/>
            <person name="Salcher M."/>
            <person name="Ghai R."/>
            <person name="Kavagutti S V."/>
        </authorList>
    </citation>
    <scope>NUCLEOTIDE SEQUENCE</scope>
</reference>
<feature type="region of interest" description="Disordered" evidence="1">
    <location>
        <begin position="92"/>
        <end position="112"/>
    </location>
</feature>
<organism evidence="2">
    <name type="scientific">freshwater metagenome</name>
    <dbReference type="NCBI Taxonomy" id="449393"/>
    <lineage>
        <taxon>unclassified sequences</taxon>
        <taxon>metagenomes</taxon>
        <taxon>ecological metagenomes</taxon>
    </lineage>
</organism>
<name>A0A6J7R0X1_9ZZZZ</name>
<sequence>MRLELGRPCERTIRRERLERVQLRLHELRPAVLRCLQRIGQLIGSVGVRPQYDLGIGCTQAARGRGLGFKRQFRHQALHRRIRLELHDELSGGRDDRRDPDRAHAGDRLADEHVGRIHDHGHELRCRLHLDRCPNGRGRHDRWSRRRPRHRPRRWRWRDSDRDRHPSRVRIGIIRSHRFGARRQRRWWWWWWWCPAGPSGDSDAHCHPQRRTDRDASIDRIPRGRRQRIPHRLTPAIPICNEIGRPDSDSSSRCHYVRKSSAHHVKGIVPSGRAVCVGHRTIAVHPNPERDRRNSASPGACPIRSTGSRRQHLR</sequence>
<dbReference type="EMBL" id="CAFBPD010000249">
    <property type="protein sequence ID" value="CAB5020174.1"/>
    <property type="molecule type" value="Genomic_DNA"/>
</dbReference>
<accession>A0A6J7R0X1</accession>
<evidence type="ECO:0000313" key="2">
    <source>
        <dbReference type="EMBL" id="CAB5020174.1"/>
    </source>
</evidence>
<evidence type="ECO:0000256" key="1">
    <source>
        <dbReference type="SAM" id="MobiDB-lite"/>
    </source>
</evidence>
<feature type="region of interest" description="Disordered" evidence="1">
    <location>
        <begin position="284"/>
        <end position="314"/>
    </location>
</feature>
<gene>
    <name evidence="2" type="ORF">UFOPK4061_01346</name>
</gene>
<dbReference type="AlphaFoldDB" id="A0A6J7R0X1"/>
<proteinExistence type="predicted"/>